<accession>A0A482VIC7</accession>
<reference evidence="1 2" key="1">
    <citation type="submission" date="2017-03" db="EMBL/GenBank/DDBJ databases">
        <title>Genome of the blue death feigning beetle - Asbolus verrucosus.</title>
        <authorList>
            <person name="Rider S.D."/>
        </authorList>
    </citation>
    <scope>NUCLEOTIDE SEQUENCE [LARGE SCALE GENOMIC DNA]</scope>
    <source>
        <strain evidence="1">Butters</strain>
        <tissue evidence="1">Head and leg muscle</tissue>
    </source>
</reference>
<name>A0A482VIC7_ASBVE</name>
<dbReference type="Proteomes" id="UP000292052">
    <property type="component" value="Unassembled WGS sequence"/>
</dbReference>
<gene>
    <name evidence="1" type="ORF">BDFB_014788</name>
</gene>
<keyword evidence="2" id="KW-1185">Reference proteome</keyword>
<comment type="caution">
    <text evidence="1">The sequence shown here is derived from an EMBL/GenBank/DDBJ whole genome shotgun (WGS) entry which is preliminary data.</text>
</comment>
<dbReference type="EMBL" id="QDEB01097832">
    <property type="protein sequence ID" value="RZC32366.1"/>
    <property type="molecule type" value="Genomic_DNA"/>
</dbReference>
<protein>
    <submittedName>
        <fullName evidence="1">Uncharacterized protein</fullName>
    </submittedName>
</protein>
<evidence type="ECO:0000313" key="1">
    <source>
        <dbReference type="EMBL" id="RZC32366.1"/>
    </source>
</evidence>
<sequence>MYHLKLRDACGSSMMVLHHILHEIIRPGCPKIMPEILTRVRHSFVTRAQPCLQYDRWHFEHLIH</sequence>
<dbReference type="AlphaFoldDB" id="A0A482VIC7"/>
<organism evidence="1 2">
    <name type="scientific">Asbolus verrucosus</name>
    <name type="common">Desert ironclad beetle</name>
    <dbReference type="NCBI Taxonomy" id="1661398"/>
    <lineage>
        <taxon>Eukaryota</taxon>
        <taxon>Metazoa</taxon>
        <taxon>Ecdysozoa</taxon>
        <taxon>Arthropoda</taxon>
        <taxon>Hexapoda</taxon>
        <taxon>Insecta</taxon>
        <taxon>Pterygota</taxon>
        <taxon>Neoptera</taxon>
        <taxon>Endopterygota</taxon>
        <taxon>Coleoptera</taxon>
        <taxon>Polyphaga</taxon>
        <taxon>Cucujiformia</taxon>
        <taxon>Tenebrionidae</taxon>
        <taxon>Pimeliinae</taxon>
        <taxon>Asbolus</taxon>
    </lineage>
</organism>
<evidence type="ECO:0000313" key="2">
    <source>
        <dbReference type="Proteomes" id="UP000292052"/>
    </source>
</evidence>
<proteinExistence type="predicted"/>